<dbReference type="Proteomes" id="UP001195483">
    <property type="component" value="Unassembled WGS sequence"/>
</dbReference>
<dbReference type="InterPro" id="IPR057626">
    <property type="entry name" value="S-S_Temptin"/>
</dbReference>
<reference evidence="3" key="1">
    <citation type="journal article" date="2021" name="Genome Biol. Evol.">
        <title>A High-Quality Reference Genome for a Parasitic Bivalve with Doubly Uniparental Inheritance (Bivalvia: Unionida).</title>
        <authorList>
            <person name="Smith C.H."/>
        </authorList>
    </citation>
    <scope>NUCLEOTIDE SEQUENCE</scope>
    <source>
        <strain evidence="3">CHS0354</strain>
    </source>
</reference>
<evidence type="ECO:0000259" key="2">
    <source>
        <dbReference type="Pfam" id="PF24784"/>
    </source>
</evidence>
<organism evidence="3 4">
    <name type="scientific">Potamilus streckersoni</name>
    <dbReference type="NCBI Taxonomy" id="2493646"/>
    <lineage>
        <taxon>Eukaryota</taxon>
        <taxon>Metazoa</taxon>
        <taxon>Spiralia</taxon>
        <taxon>Lophotrochozoa</taxon>
        <taxon>Mollusca</taxon>
        <taxon>Bivalvia</taxon>
        <taxon>Autobranchia</taxon>
        <taxon>Heteroconchia</taxon>
        <taxon>Palaeoheterodonta</taxon>
        <taxon>Unionida</taxon>
        <taxon>Unionoidea</taxon>
        <taxon>Unionidae</taxon>
        <taxon>Ambleminae</taxon>
        <taxon>Lampsilini</taxon>
        <taxon>Potamilus</taxon>
    </lineage>
</organism>
<comment type="caution">
    <text evidence="3">The sequence shown here is derived from an EMBL/GenBank/DDBJ whole genome shotgun (WGS) entry which is preliminary data.</text>
</comment>
<dbReference type="InterPro" id="IPR055313">
    <property type="entry name" value="Temptin-like"/>
</dbReference>
<dbReference type="PANTHER" id="PTHR34737">
    <property type="entry name" value="EF-HAND DOMAIN-CONTAINING PROTEIN"/>
    <property type="match status" value="1"/>
</dbReference>
<protein>
    <recommendedName>
        <fullName evidence="2">Temptin Cys/Cys disulfide domain-containing protein</fullName>
    </recommendedName>
</protein>
<feature type="signal peptide" evidence="1">
    <location>
        <begin position="1"/>
        <end position="16"/>
    </location>
</feature>
<keyword evidence="1" id="KW-0732">Signal</keyword>
<name>A0AAE0SL66_9BIVA</name>
<evidence type="ECO:0000313" key="3">
    <source>
        <dbReference type="EMBL" id="KAK3593438.1"/>
    </source>
</evidence>
<dbReference type="EMBL" id="JAEAOA010001231">
    <property type="protein sequence ID" value="KAK3593438.1"/>
    <property type="molecule type" value="Genomic_DNA"/>
</dbReference>
<feature type="domain" description="Temptin Cys/Cys disulfide" evidence="2">
    <location>
        <begin position="16"/>
        <end position="116"/>
    </location>
</feature>
<evidence type="ECO:0000313" key="4">
    <source>
        <dbReference type="Proteomes" id="UP001195483"/>
    </source>
</evidence>
<evidence type="ECO:0000256" key="1">
    <source>
        <dbReference type="SAM" id="SignalP"/>
    </source>
</evidence>
<accession>A0AAE0SL66</accession>
<proteinExistence type="predicted"/>
<dbReference type="Pfam" id="PF24784">
    <property type="entry name" value="Temptin_C"/>
    <property type="match status" value="1"/>
</dbReference>
<reference evidence="3" key="2">
    <citation type="journal article" date="2021" name="Genome Biol. Evol.">
        <title>Developing a high-quality reference genome for a parasitic bivalve with doubly uniparental inheritance (Bivalvia: Unionida).</title>
        <authorList>
            <person name="Smith C.H."/>
        </authorList>
    </citation>
    <scope>NUCLEOTIDE SEQUENCE</scope>
    <source>
        <strain evidence="3">CHS0354</strain>
        <tissue evidence="3">Mantle</tissue>
    </source>
</reference>
<sequence length="141" mass="15376">MLLILILINVVGVIYGRTFYRDSIPNGHSVPNMCYGIIGGRIWAAVGHYDPDHHTQSKNPFALDFAAAHHVWTQALCMKDSDRDGKTNGEELGDPHCTWNIGGPAPIYTATGHPGICEPIGSQVCSNQRFYCGCHDHACVA</sequence>
<gene>
    <name evidence="3" type="ORF">CHS0354_020200</name>
</gene>
<keyword evidence="4" id="KW-1185">Reference proteome</keyword>
<dbReference type="AlphaFoldDB" id="A0AAE0SL66"/>
<reference evidence="3" key="3">
    <citation type="submission" date="2023-05" db="EMBL/GenBank/DDBJ databases">
        <authorList>
            <person name="Smith C.H."/>
        </authorList>
    </citation>
    <scope>NUCLEOTIDE SEQUENCE</scope>
    <source>
        <strain evidence="3">CHS0354</strain>
        <tissue evidence="3">Mantle</tissue>
    </source>
</reference>
<dbReference type="PANTHER" id="PTHR34737:SF2">
    <property type="entry name" value="EF-HAND DOMAIN-CONTAINING PROTEIN"/>
    <property type="match status" value="1"/>
</dbReference>
<feature type="chain" id="PRO_5042022511" description="Temptin Cys/Cys disulfide domain-containing protein" evidence="1">
    <location>
        <begin position="17"/>
        <end position="141"/>
    </location>
</feature>